<dbReference type="InterPro" id="IPR011251">
    <property type="entry name" value="Luciferase-like_dom"/>
</dbReference>
<protein>
    <submittedName>
        <fullName evidence="6">LLM class F420-dependent oxidoreductase</fullName>
    </submittedName>
</protein>
<dbReference type="GO" id="GO:0008726">
    <property type="term" value="F:alkanesulfonate monooxygenase activity"/>
    <property type="evidence" value="ECO:0007669"/>
    <property type="project" value="TreeGrafter"/>
</dbReference>
<evidence type="ECO:0000256" key="4">
    <source>
        <dbReference type="ARBA" id="ARBA00023033"/>
    </source>
</evidence>
<dbReference type="SUPFAM" id="SSF51679">
    <property type="entry name" value="Bacterial luciferase-like"/>
    <property type="match status" value="1"/>
</dbReference>
<evidence type="ECO:0000256" key="2">
    <source>
        <dbReference type="ARBA" id="ARBA00022643"/>
    </source>
</evidence>
<reference evidence="6" key="1">
    <citation type="submission" date="2020-10" db="EMBL/GenBank/DDBJ databases">
        <title>Taxonomic study of unclassified bacteria belonging to the class Ktedonobacteria.</title>
        <authorList>
            <person name="Yabe S."/>
            <person name="Wang C.M."/>
            <person name="Zheng Y."/>
            <person name="Sakai Y."/>
            <person name="Cavaletti L."/>
            <person name="Monciardini P."/>
            <person name="Donadio S."/>
        </authorList>
    </citation>
    <scope>NUCLEOTIDE SEQUENCE</scope>
    <source>
        <strain evidence="6">ID150040</strain>
    </source>
</reference>
<gene>
    <name evidence="6" type="ORF">KSF_040980</name>
</gene>
<evidence type="ECO:0000259" key="5">
    <source>
        <dbReference type="Pfam" id="PF00296"/>
    </source>
</evidence>
<dbReference type="AlphaFoldDB" id="A0A8J3INL8"/>
<evidence type="ECO:0000313" key="7">
    <source>
        <dbReference type="Proteomes" id="UP000597444"/>
    </source>
</evidence>
<name>A0A8J3INL8_9CHLR</name>
<comment type="caution">
    <text evidence="6">The sequence shown here is derived from an EMBL/GenBank/DDBJ whole genome shotgun (WGS) entry which is preliminary data.</text>
</comment>
<evidence type="ECO:0000256" key="1">
    <source>
        <dbReference type="ARBA" id="ARBA00022630"/>
    </source>
</evidence>
<sequence>MKNSHEHEHSTRITHPWVAEGQHTIRFGGMIIDQGNDWLQLGDWVQMAEGLGFDSYWASDHPFLYQDCWTTLTIAAQATSKLRLGTLVNCIFYRSPALLARLAADVDRLSNGRIILGVGIGDLPQEFELLGVPLLSTKARQQALEEAVQTITSLWQSEDFTYQGTRLQTQQAPLPGGPVQQPHIPLLIAGGGEKVTLRQVARYADIANFGAHAVMGGAYQVDDIVRKYAVLHQHCEAENRPYDSVLRSHLTMPLILAETHEALQAKLDGLPQGYLKMFASSMIAGTPQEVITSYRALASAGVQYFISSFFRHDTETLQLFAKQVMPTIKAEKDTL</sequence>
<dbReference type="GO" id="GO:0046306">
    <property type="term" value="P:alkanesulfonate catabolic process"/>
    <property type="evidence" value="ECO:0007669"/>
    <property type="project" value="TreeGrafter"/>
</dbReference>
<dbReference type="Gene3D" id="3.20.20.30">
    <property type="entry name" value="Luciferase-like domain"/>
    <property type="match status" value="1"/>
</dbReference>
<keyword evidence="1" id="KW-0285">Flavoprotein</keyword>
<keyword evidence="4" id="KW-0503">Monooxygenase</keyword>
<evidence type="ECO:0000313" key="6">
    <source>
        <dbReference type="EMBL" id="GHO94050.1"/>
    </source>
</evidence>
<evidence type="ECO:0000256" key="3">
    <source>
        <dbReference type="ARBA" id="ARBA00023002"/>
    </source>
</evidence>
<proteinExistence type="predicted"/>
<dbReference type="Proteomes" id="UP000597444">
    <property type="component" value="Unassembled WGS sequence"/>
</dbReference>
<dbReference type="PANTHER" id="PTHR42847">
    <property type="entry name" value="ALKANESULFONATE MONOOXYGENASE"/>
    <property type="match status" value="1"/>
</dbReference>
<keyword evidence="7" id="KW-1185">Reference proteome</keyword>
<dbReference type="Pfam" id="PF00296">
    <property type="entry name" value="Bac_luciferase"/>
    <property type="match status" value="1"/>
</dbReference>
<keyword evidence="3" id="KW-0560">Oxidoreductase</keyword>
<dbReference type="EMBL" id="BNJK01000001">
    <property type="protein sequence ID" value="GHO94050.1"/>
    <property type="molecule type" value="Genomic_DNA"/>
</dbReference>
<feature type="domain" description="Luciferase-like" evidence="5">
    <location>
        <begin position="26"/>
        <end position="267"/>
    </location>
</feature>
<dbReference type="InterPro" id="IPR036661">
    <property type="entry name" value="Luciferase-like_sf"/>
</dbReference>
<organism evidence="6 7">
    <name type="scientific">Reticulibacter mediterranei</name>
    <dbReference type="NCBI Taxonomy" id="2778369"/>
    <lineage>
        <taxon>Bacteria</taxon>
        <taxon>Bacillati</taxon>
        <taxon>Chloroflexota</taxon>
        <taxon>Ktedonobacteria</taxon>
        <taxon>Ktedonobacterales</taxon>
        <taxon>Reticulibacteraceae</taxon>
        <taxon>Reticulibacter</taxon>
    </lineage>
</organism>
<keyword evidence="2" id="KW-0288">FMN</keyword>
<accession>A0A8J3INL8</accession>
<dbReference type="InterPro" id="IPR050172">
    <property type="entry name" value="SsuD_RutA_monooxygenase"/>
</dbReference>
<dbReference type="PANTHER" id="PTHR42847:SF4">
    <property type="entry name" value="ALKANESULFONATE MONOOXYGENASE-RELATED"/>
    <property type="match status" value="1"/>
</dbReference>
<dbReference type="RefSeq" id="WP_220204810.1">
    <property type="nucleotide sequence ID" value="NZ_BNJK01000001.1"/>
</dbReference>